<feature type="region of interest" description="Disordered" evidence="1">
    <location>
        <begin position="1"/>
        <end position="69"/>
    </location>
</feature>
<dbReference type="Proteomes" id="UP001176941">
    <property type="component" value="Chromosome 11"/>
</dbReference>
<keyword evidence="3" id="KW-1185">Reference proteome</keyword>
<gene>
    <name evidence="2" type="ORF">MRATA1EN1_LOCUS3342</name>
</gene>
<name>A0ABN8XYI1_RANTA</name>
<organism evidence="2 3">
    <name type="scientific">Rangifer tarandus platyrhynchus</name>
    <name type="common">Svalbard reindeer</name>
    <dbReference type="NCBI Taxonomy" id="3082113"/>
    <lineage>
        <taxon>Eukaryota</taxon>
        <taxon>Metazoa</taxon>
        <taxon>Chordata</taxon>
        <taxon>Craniata</taxon>
        <taxon>Vertebrata</taxon>
        <taxon>Euteleostomi</taxon>
        <taxon>Mammalia</taxon>
        <taxon>Eutheria</taxon>
        <taxon>Laurasiatheria</taxon>
        <taxon>Artiodactyla</taxon>
        <taxon>Ruminantia</taxon>
        <taxon>Pecora</taxon>
        <taxon>Cervidae</taxon>
        <taxon>Odocoileinae</taxon>
        <taxon>Rangifer</taxon>
    </lineage>
</organism>
<feature type="region of interest" description="Disordered" evidence="1">
    <location>
        <begin position="86"/>
        <end position="107"/>
    </location>
</feature>
<proteinExistence type="predicted"/>
<protein>
    <submittedName>
        <fullName evidence="2">Uncharacterized protein</fullName>
    </submittedName>
</protein>
<evidence type="ECO:0000313" key="2">
    <source>
        <dbReference type="EMBL" id="CAI9154380.1"/>
    </source>
</evidence>
<dbReference type="EMBL" id="OX459947">
    <property type="protein sequence ID" value="CAI9154380.1"/>
    <property type="molecule type" value="Genomic_DNA"/>
</dbReference>
<accession>A0ABN8XYI1</accession>
<reference evidence="2" key="1">
    <citation type="submission" date="2023-04" db="EMBL/GenBank/DDBJ databases">
        <authorList>
            <consortium name="ELIXIR-Norway"/>
        </authorList>
    </citation>
    <scope>NUCLEOTIDE SEQUENCE [LARGE SCALE GENOMIC DNA]</scope>
</reference>
<sequence length="107" mass="11302">MRGTSRRAVPRPIPARALPQACARRNGAPPLSARRTAPAQFEGSARGRRRERCTAQARHTARPLAGVGGSADVWAELGPARPVLRRVGGSPLLLPPQPVLARGSEAC</sequence>
<evidence type="ECO:0000256" key="1">
    <source>
        <dbReference type="SAM" id="MobiDB-lite"/>
    </source>
</evidence>
<evidence type="ECO:0000313" key="3">
    <source>
        <dbReference type="Proteomes" id="UP001176941"/>
    </source>
</evidence>